<dbReference type="GO" id="GO:0030247">
    <property type="term" value="F:polysaccharide binding"/>
    <property type="evidence" value="ECO:0007669"/>
    <property type="project" value="UniProtKB-UniRule"/>
</dbReference>
<dbReference type="SUPFAM" id="SSF49384">
    <property type="entry name" value="Carbohydrate-binding domain"/>
    <property type="match status" value="2"/>
</dbReference>
<dbReference type="EMBL" id="AP018227">
    <property type="protein sequence ID" value="BAY82354.1"/>
    <property type="molecule type" value="Genomic_DNA"/>
</dbReference>
<dbReference type="PROSITE" id="PS00698">
    <property type="entry name" value="GH9_3"/>
    <property type="match status" value="1"/>
</dbReference>
<dbReference type="PROSITE" id="PS51173">
    <property type="entry name" value="CBM2"/>
    <property type="match status" value="2"/>
</dbReference>
<dbReference type="InterPro" id="IPR001701">
    <property type="entry name" value="Glyco_hydro_9"/>
</dbReference>
<dbReference type="OrthoDB" id="9758662at2"/>
<gene>
    <name evidence="12" type="ORF">NIES267_18330</name>
</gene>
<dbReference type="GO" id="GO:0030245">
    <property type="term" value="P:cellulose catabolic process"/>
    <property type="evidence" value="ECO:0007669"/>
    <property type="project" value="UniProtKB-KW"/>
</dbReference>
<feature type="active site" evidence="8">
    <location>
        <position position="427"/>
    </location>
</feature>
<feature type="active site" evidence="8">
    <location>
        <position position="418"/>
    </location>
</feature>
<name>A0A1Z4LMG0_9CYAN</name>
<dbReference type="InterPro" id="IPR033126">
    <property type="entry name" value="Glyco_hydro_9_Asp/Glu_AS"/>
</dbReference>
<keyword evidence="4 7" id="KW-0119">Carbohydrate metabolism</keyword>
<dbReference type="InterPro" id="IPR018221">
    <property type="entry name" value="Glyco_hydro_9_His_AS"/>
</dbReference>
<evidence type="ECO:0000256" key="2">
    <source>
        <dbReference type="ARBA" id="ARBA00022801"/>
    </source>
</evidence>
<keyword evidence="6 7" id="KW-0624">Polysaccharide degradation</keyword>
<feature type="active site" evidence="7">
    <location>
        <position position="380"/>
    </location>
</feature>
<dbReference type="PANTHER" id="PTHR22298">
    <property type="entry name" value="ENDO-1,4-BETA-GLUCANASE"/>
    <property type="match status" value="1"/>
</dbReference>
<evidence type="ECO:0000256" key="1">
    <source>
        <dbReference type="ARBA" id="ARBA00000966"/>
    </source>
</evidence>
<protein>
    <recommendedName>
        <fullName evidence="9">Endoglucanase</fullName>
        <ecNumber evidence="9">3.2.1.4</ecNumber>
    </recommendedName>
</protein>
<dbReference type="FunFam" id="1.50.10.10:FF:000020">
    <property type="entry name" value="Endoglucanase"/>
    <property type="match status" value="1"/>
</dbReference>
<dbReference type="InterPro" id="IPR008965">
    <property type="entry name" value="CBM2/CBM3_carb-bd_dom_sf"/>
</dbReference>
<evidence type="ECO:0000256" key="3">
    <source>
        <dbReference type="ARBA" id="ARBA00023001"/>
    </source>
</evidence>
<keyword evidence="5 7" id="KW-0326">Glycosidase</keyword>
<dbReference type="PROSITE" id="PS00592">
    <property type="entry name" value="GH9_2"/>
    <property type="match status" value="1"/>
</dbReference>
<evidence type="ECO:0000256" key="8">
    <source>
        <dbReference type="PROSITE-ProRule" id="PRU10060"/>
    </source>
</evidence>
<evidence type="ECO:0000256" key="6">
    <source>
        <dbReference type="ARBA" id="ARBA00023326"/>
    </source>
</evidence>
<feature type="region of interest" description="Disordered" evidence="10">
    <location>
        <begin position="464"/>
        <end position="486"/>
    </location>
</feature>
<evidence type="ECO:0000256" key="4">
    <source>
        <dbReference type="ARBA" id="ARBA00023277"/>
    </source>
</evidence>
<feature type="domain" description="CBM2" evidence="11">
    <location>
        <begin position="624"/>
        <end position="742"/>
    </location>
</feature>
<dbReference type="Proteomes" id="UP000218418">
    <property type="component" value="Chromosome"/>
</dbReference>
<dbReference type="InterPro" id="IPR018366">
    <property type="entry name" value="CBM2_CS"/>
</dbReference>
<comment type="catalytic activity">
    <reaction evidence="1 9">
        <text>Endohydrolysis of (1-&gt;4)-beta-D-glucosidic linkages in cellulose, lichenin and cereal beta-D-glucans.</text>
        <dbReference type="EC" id="3.2.1.4"/>
    </reaction>
</comment>
<dbReference type="SUPFAM" id="SSF48208">
    <property type="entry name" value="Six-hairpin glycosidases"/>
    <property type="match status" value="1"/>
</dbReference>
<dbReference type="Pfam" id="PF00759">
    <property type="entry name" value="Glyco_hydro_9"/>
    <property type="match status" value="1"/>
</dbReference>
<feature type="domain" description="CBM2" evidence="11">
    <location>
        <begin position="480"/>
        <end position="599"/>
    </location>
</feature>
<organism evidence="12 13">
    <name type="scientific">Calothrix parasitica NIES-267</name>
    <dbReference type="NCBI Taxonomy" id="1973488"/>
    <lineage>
        <taxon>Bacteria</taxon>
        <taxon>Bacillati</taxon>
        <taxon>Cyanobacteriota</taxon>
        <taxon>Cyanophyceae</taxon>
        <taxon>Nostocales</taxon>
        <taxon>Calotrichaceae</taxon>
        <taxon>Calothrix</taxon>
    </lineage>
</organism>
<evidence type="ECO:0000256" key="5">
    <source>
        <dbReference type="ARBA" id="ARBA00023295"/>
    </source>
</evidence>
<evidence type="ECO:0000259" key="11">
    <source>
        <dbReference type="PROSITE" id="PS51173"/>
    </source>
</evidence>
<reference evidence="12 13" key="1">
    <citation type="submission" date="2017-06" db="EMBL/GenBank/DDBJ databases">
        <title>Genome sequencing of cyanobaciteial culture collection at National Institute for Environmental Studies (NIES).</title>
        <authorList>
            <person name="Hirose Y."/>
            <person name="Shimura Y."/>
            <person name="Fujisawa T."/>
            <person name="Nakamura Y."/>
            <person name="Kawachi M."/>
        </authorList>
    </citation>
    <scope>NUCLEOTIDE SEQUENCE [LARGE SCALE GENOMIC DNA]</scope>
    <source>
        <strain evidence="12 13">NIES-267</strain>
    </source>
</reference>
<dbReference type="Gene3D" id="2.60.40.290">
    <property type="match status" value="2"/>
</dbReference>
<dbReference type="InterPro" id="IPR012341">
    <property type="entry name" value="6hp_glycosidase-like_sf"/>
</dbReference>
<dbReference type="PROSITE" id="PS00561">
    <property type="entry name" value="CBM2_A"/>
    <property type="match status" value="1"/>
</dbReference>
<comment type="similarity">
    <text evidence="7 9">Belongs to the glycosyl hydrolase 9 (cellulase E) family.</text>
</comment>
<dbReference type="Gene3D" id="1.50.10.10">
    <property type="match status" value="1"/>
</dbReference>
<dbReference type="EC" id="3.2.1.4" evidence="9"/>
<dbReference type="InterPro" id="IPR008928">
    <property type="entry name" value="6-hairpin_glycosidase_sf"/>
</dbReference>
<sequence>MNQNQPKFNYGEALQKSNLFYLAQRSGDLPDDYVISWRDDSAVNDGADVNHDLSGGYYDAGDHVKFGFPMAASMTMLSWGLIEYSDGYKKVGQFDNTLDNIRWGTDYILKAYDDKGTATTSDDVFWGQVGDGQKDHGYWGAPEDMNMSRPAFKVDAQNPGSDLTAESAAALASASIAFRSSDEAYADKLLEKAKGLYEFAEQHRGAYSDSISNVRNFYNSWSGYQDELAWGAIWLHKASLAKGETDRQYLDKAQELYTGLNPAWTHNWDDKSYGTAILLAQETGSSKYKQDVEAWLDNWADPNGGIQKTAGGLAWLDQWGSLRYTANTAFLAGVYGDTVKDKQGKYTGFSESQINYILGDNPNNFSYMVGFGENYPQNPHHRAASGTTNIGDSDSNQYTLYGALVGGPSAPNDNAYQDKRTDYIANEVALDYNAAFTGALARMTEQFGGEALTEIPGINLDETINLNDSGGNDNPEVDNPDGDAGTLKDFQFSVENQWSNGFIGKIKITNNNNQAINGWELEFTAPFEIKNIWSASIESDEGNEYVIKNLGYNHLIASGESVEFGFQGSYSGDINLALDNAELKVAENLSSATTPTDSNPVDLVTGSVDNSDIGNDSIDPITNGGDPNTANEATDNIVFSLVNQWNNGFTANVKITNNSNEVVNGWELELNTPFEIKEIWNSRIESHEGNEYFIENVGWNASIAPGSSLEFGFNGVNPNGISEQDIINQVSFYSDSFSISDS</sequence>
<dbReference type="InterPro" id="IPR012291">
    <property type="entry name" value="CBM2_carb-bd_dom_sf"/>
</dbReference>
<evidence type="ECO:0000256" key="9">
    <source>
        <dbReference type="RuleBase" id="RU361166"/>
    </source>
</evidence>
<keyword evidence="13" id="KW-1185">Reference proteome</keyword>
<proteinExistence type="inferred from homology"/>
<evidence type="ECO:0000313" key="12">
    <source>
        <dbReference type="EMBL" id="BAY82354.1"/>
    </source>
</evidence>
<keyword evidence="3 9" id="KW-0136">Cellulose degradation</keyword>
<dbReference type="SMART" id="SM00637">
    <property type="entry name" value="CBD_II"/>
    <property type="match status" value="2"/>
</dbReference>
<dbReference type="Pfam" id="PF00553">
    <property type="entry name" value="CBM_2"/>
    <property type="match status" value="2"/>
</dbReference>
<dbReference type="GO" id="GO:0008810">
    <property type="term" value="F:cellulase activity"/>
    <property type="evidence" value="ECO:0007669"/>
    <property type="project" value="UniProtKB-EC"/>
</dbReference>
<accession>A0A1Z4LMG0</accession>
<dbReference type="InterPro" id="IPR001919">
    <property type="entry name" value="CBD2"/>
</dbReference>
<evidence type="ECO:0000313" key="13">
    <source>
        <dbReference type="Proteomes" id="UP000218418"/>
    </source>
</evidence>
<evidence type="ECO:0000256" key="7">
    <source>
        <dbReference type="PROSITE-ProRule" id="PRU10059"/>
    </source>
</evidence>
<dbReference type="AlphaFoldDB" id="A0A1Z4LMG0"/>
<keyword evidence="2 7" id="KW-0378">Hydrolase</keyword>
<evidence type="ECO:0000256" key="10">
    <source>
        <dbReference type="SAM" id="MobiDB-lite"/>
    </source>
</evidence>